<gene>
    <name evidence="1" type="ORF">LARSCL_LOCUS7162</name>
</gene>
<dbReference type="Proteomes" id="UP001497382">
    <property type="component" value="Unassembled WGS sequence"/>
</dbReference>
<accession>A0AAV1ZQH8</accession>
<reference evidence="1 2" key="1">
    <citation type="submission" date="2024-04" db="EMBL/GenBank/DDBJ databases">
        <authorList>
            <person name="Rising A."/>
            <person name="Reimegard J."/>
            <person name="Sonavane S."/>
            <person name="Akerstrom W."/>
            <person name="Nylinder S."/>
            <person name="Hedman E."/>
            <person name="Kallberg Y."/>
        </authorList>
    </citation>
    <scope>NUCLEOTIDE SEQUENCE [LARGE SCALE GENOMIC DNA]</scope>
</reference>
<evidence type="ECO:0000313" key="2">
    <source>
        <dbReference type="Proteomes" id="UP001497382"/>
    </source>
</evidence>
<proteinExistence type="predicted"/>
<protein>
    <recommendedName>
        <fullName evidence="3">Ribosomal protein L32</fullName>
    </recommendedName>
</protein>
<dbReference type="AlphaFoldDB" id="A0AAV1ZQH8"/>
<organism evidence="1 2">
    <name type="scientific">Larinioides sclopetarius</name>
    <dbReference type="NCBI Taxonomy" id="280406"/>
    <lineage>
        <taxon>Eukaryota</taxon>
        <taxon>Metazoa</taxon>
        <taxon>Ecdysozoa</taxon>
        <taxon>Arthropoda</taxon>
        <taxon>Chelicerata</taxon>
        <taxon>Arachnida</taxon>
        <taxon>Araneae</taxon>
        <taxon>Araneomorphae</taxon>
        <taxon>Entelegynae</taxon>
        <taxon>Araneoidea</taxon>
        <taxon>Araneidae</taxon>
        <taxon>Larinioides</taxon>
    </lineage>
</organism>
<name>A0AAV1ZQH8_9ARAC</name>
<dbReference type="EMBL" id="CAXIEN010000071">
    <property type="protein sequence ID" value="CAL1273915.1"/>
    <property type="molecule type" value="Genomic_DNA"/>
</dbReference>
<comment type="caution">
    <text evidence="1">The sequence shown here is derived from an EMBL/GenBank/DDBJ whole genome shotgun (WGS) entry which is preliminary data.</text>
</comment>
<evidence type="ECO:0000313" key="1">
    <source>
        <dbReference type="EMBL" id="CAL1273915.1"/>
    </source>
</evidence>
<evidence type="ECO:0008006" key="3">
    <source>
        <dbReference type="Google" id="ProtNLM"/>
    </source>
</evidence>
<sequence length="43" mass="5285">MIFNTVLTKILQSKSKYYISNTINNGKTRKFYNSLPKYHYFRY</sequence>
<keyword evidence="2" id="KW-1185">Reference proteome</keyword>